<evidence type="ECO:0000313" key="11">
    <source>
        <dbReference type="EMBL" id="KAF7362830.1"/>
    </source>
</evidence>
<dbReference type="CDD" id="cd11065">
    <property type="entry name" value="CYP64-like"/>
    <property type="match status" value="1"/>
</dbReference>
<evidence type="ECO:0000256" key="6">
    <source>
        <dbReference type="ARBA" id="ARBA00023002"/>
    </source>
</evidence>
<dbReference type="PRINTS" id="PR00385">
    <property type="entry name" value="P450"/>
</dbReference>
<dbReference type="InterPro" id="IPR002401">
    <property type="entry name" value="Cyt_P450_E_grp-I"/>
</dbReference>
<keyword evidence="7 9" id="KW-0408">Iron</keyword>
<dbReference type="PROSITE" id="PS00086">
    <property type="entry name" value="CYTOCHROME_P450"/>
    <property type="match status" value="1"/>
</dbReference>
<dbReference type="OrthoDB" id="2789670at2759"/>
<comment type="cofactor">
    <cofactor evidence="1 9">
        <name>heme</name>
        <dbReference type="ChEBI" id="CHEBI:30413"/>
    </cofactor>
</comment>
<evidence type="ECO:0000256" key="3">
    <source>
        <dbReference type="ARBA" id="ARBA00010617"/>
    </source>
</evidence>
<comment type="caution">
    <text evidence="11">The sequence shown here is derived from an EMBL/GenBank/DDBJ whole genome shotgun (WGS) entry which is preliminary data.</text>
</comment>
<dbReference type="AlphaFoldDB" id="A0A8H7D646"/>
<evidence type="ECO:0000256" key="1">
    <source>
        <dbReference type="ARBA" id="ARBA00001971"/>
    </source>
</evidence>
<comment type="pathway">
    <text evidence="2">Secondary metabolite biosynthesis.</text>
</comment>
<dbReference type="InterPro" id="IPR050364">
    <property type="entry name" value="Cytochrome_P450_fung"/>
</dbReference>
<feature type="binding site" description="axial binding residue" evidence="9">
    <location>
        <position position="303"/>
    </location>
    <ligand>
        <name>heme</name>
        <dbReference type="ChEBI" id="CHEBI:30413"/>
    </ligand>
    <ligandPart>
        <name>Fe</name>
        <dbReference type="ChEBI" id="CHEBI:18248"/>
    </ligandPart>
</feature>
<keyword evidence="4 9" id="KW-0349">Heme</keyword>
<dbReference type="PANTHER" id="PTHR46300">
    <property type="entry name" value="P450, PUTATIVE (EUROFUNG)-RELATED-RELATED"/>
    <property type="match status" value="1"/>
</dbReference>
<dbReference type="GO" id="GO:0016705">
    <property type="term" value="F:oxidoreductase activity, acting on paired donors, with incorporation or reduction of molecular oxygen"/>
    <property type="evidence" value="ECO:0007669"/>
    <property type="project" value="InterPro"/>
</dbReference>
<evidence type="ECO:0000256" key="8">
    <source>
        <dbReference type="ARBA" id="ARBA00023033"/>
    </source>
</evidence>
<dbReference type="EMBL" id="JACAZI010000004">
    <property type="protein sequence ID" value="KAF7362830.1"/>
    <property type="molecule type" value="Genomic_DNA"/>
</dbReference>
<name>A0A8H7D646_9AGAR</name>
<dbReference type="SUPFAM" id="SSF48264">
    <property type="entry name" value="Cytochrome P450"/>
    <property type="match status" value="1"/>
</dbReference>
<sequence length="385" mass="43521">MQSEVEVLLQNLLVSPDRFSDHLKRMAGAIIMMVTYGHRVSTDEDPFIQLAEEVRRTAEETPGAALVDTIPMLKYLPSWIAPFKRLALMSRELSVKMREVPFLMVKEQLAAGNVVRSMVSSLLEDESRPKDGSDEEIIKNCGGVVYSAGADTTATALTNFILAMALYPDVQRRAHEELDTFVGRSRLPHFDDREKLPYLSAILKETLRWKAVTPLGVPHCTTEADEYRGRHIPREDDCSGQYIVSIRCFSNFMLFISNRAMLHDPDVYEDPNEFNPDRFIAKSTTHAAPDPARAAFGFGRRICPGRYFADDSIWIAMSSILHVFSIDEPAGGIEESHIRWSSGLVRYVSCMWRSQFLTIVASRALSLVVFVLVLKGRKLWWGDDL</sequence>
<evidence type="ECO:0000256" key="10">
    <source>
        <dbReference type="RuleBase" id="RU000461"/>
    </source>
</evidence>
<dbReference type="GO" id="GO:0004497">
    <property type="term" value="F:monooxygenase activity"/>
    <property type="evidence" value="ECO:0007669"/>
    <property type="project" value="UniProtKB-KW"/>
</dbReference>
<evidence type="ECO:0000313" key="12">
    <source>
        <dbReference type="Proteomes" id="UP000620124"/>
    </source>
</evidence>
<dbReference type="Proteomes" id="UP000620124">
    <property type="component" value="Unassembled WGS sequence"/>
</dbReference>
<reference evidence="11" key="1">
    <citation type="submission" date="2020-05" db="EMBL/GenBank/DDBJ databases">
        <title>Mycena genomes resolve the evolution of fungal bioluminescence.</title>
        <authorList>
            <person name="Tsai I.J."/>
        </authorList>
    </citation>
    <scope>NUCLEOTIDE SEQUENCE</scope>
    <source>
        <strain evidence="11">CCC161011</strain>
    </source>
</reference>
<gene>
    <name evidence="11" type="ORF">MVEN_00632800</name>
</gene>
<dbReference type="Gene3D" id="1.10.630.10">
    <property type="entry name" value="Cytochrome P450"/>
    <property type="match status" value="1"/>
</dbReference>
<protein>
    <submittedName>
        <fullName evidence="11">Cytochrome P450 monooxygenase 67</fullName>
    </submittedName>
</protein>
<evidence type="ECO:0000256" key="2">
    <source>
        <dbReference type="ARBA" id="ARBA00005179"/>
    </source>
</evidence>
<accession>A0A8H7D646</accession>
<dbReference type="GO" id="GO:0020037">
    <property type="term" value="F:heme binding"/>
    <property type="evidence" value="ECO:0007669"/>
    <property type="project" value="InterPro"/>
</dbReference>
<evidence type="ECO:0000256" key="4">
    <source>
        <dbReference type="ARBA" id="ARBA00022617"/>
    </source>
</evidence>
<keyword evidence="8 10" id="KW-0503">Monooxygenase</keyword>
<comment type="similarity">
    <text evidence="3 10">Belongs to the cytochrome P450 family.</text>
</comment>
<proteinExistence type="inferred from homology"/>
<keyword evidence="12" id="KW-1185">Reference proteome</keyword>
<evidence type="ECO:0000256" key="7">
    <source>
        <dbReference type="ARBA" id="ARBA00023004"/>
    </source>
</evidence>
<evidence type="ECO:0000256" key="5">
    <source>
        <dbReference type="ARBA" id="ARBA00022723"/>
    </source>
</evidence>
<keyword evidence="5 9" id="KW-0479">Metal-binding</keyword>
<keyword evidence="6 10" id="KW-0560">Oxidoreductase</keyword>
<dbReference type="InterPro" id="IPR001128">
    <property type="entry name" value="Cyt_P450"/>
</dbReference>
<evidence type="ECO:0000256" key="9">
    <source>
        <dbReference type="PIRSR" id="PIRSR602401-1"/>
    </source>
</evidence>
<dbReference type="PRINTS" id="PR00463">
    <property type="entry name" value="EP450I"/>
</dbReference>
<dbReference type="InterPro" id="IPR036396">
    <property type="entry name" value="Cyt_P450_sf"/>
</dbReference>
<organism evidence="11 12">
    <name type="scientific">Mycena venus</name>
    <dbReference type="NCBI Taxonomy" id="2733690"/>
    <lineage>
        <taxon>Eukaryota</taxon>
        <taxon>Fungi</taxon>
        <taxon>Dikarya</taxon>
        <taxon>Basidiomycota</taxon>
        <taxon>Agaricomycotina</taxon>
        <taxon>Agaricomycetes</taxon>
        <taxon>Agaricomycetidae</taxon>
        <taxon>Agaricales</taxon>
        <taxon>Marasmiineae</taxon>
        <taxon>Mycenaceae</taxon>
        <taxon>Mycena</taxon>
    </lineage>
</organism>
<dbReference type="PANTHER" id="PTHR46300:SF7">
    <property type="entry name" value="P450, PUTATIVE (EUROFUNG)-RELATED"/>
    <property type="match status" value="1"/>
</dbReference>
<dbReference type="Pfam" id="PF00067">
    <property type="entry name" value="p450"/>
    <property type="match status" value="1"/>
</dbReference>
<dbReference type="InterPro" id="IPR017972">
    <property type="entry name" value="Cyt_P450_CS"/>
</dbReference>
<dbReference type="GO" id="GO:0005506">
    <property type="term" value="F:iron ion binding"/>
    <property type="evidence" value="ECO:0007669"/>
    <property type="project" value="InterPro"/>
</dbReference>